<reference evidence="1" key="2">
    <citation type="journal article" date="2015" name="Fish Shellfish Immunol.">
        <title>Early steps in the European eel (Anguilla anguilla)-Vibrio vulnificus interaction in the gills: Role of the RtxA13 toxin.</title>
        <authorList>
            <person name="Callol A."/>
            <person name="Pajuelo D."/>
            <person name="Ebbesson L."/>
            <person name="Teles M."/>
            <person name="MacKenzie S."/>
            <person name="Amaro C."/>
        </authorList>
    </citation>
    <scope>NUCLEOTIDE SEQUENCE</scope>
</reference>
<sequence>MYLLKTIFGRNKEKLTAK</sequence>
<proteinExistence type="predicted"/>
<reference evidence="1" key="1">
    <citation type="submission" date="2014-11" db="EMBL/GenBank/DDBJ databases">
        <authorList>
            <person name="Amaro Gonzalez C."/>
        </authorList>
    </citation>
    <scope>NUCLEOTIDE SEQUENCE</scope>
</reference>
<dbReference type="AlphaFoldDB" id="A0A0E9QYR7"/>
<accession>A0A0E9QYR7</accession>
<protein>
    <submittedName>
        <fullName evidence="1">Uncharacterized protein</fullName>
    </submittedName>
</protein>
<name>A0A0E9QYR7_ANGAN</name>
<dbReference type="EMBL" id="GBXM01087197">
    <property type="protein sequence ID" value="JAH21380.1"/>
    <property type="molecule type" value="Transcribed_RNA"/>
</dbReference>
<evidence type="ECO:0000313" key="1">
    <source>
        <dbReference type="EMBL" id="JAH21380.1"/>
    </source>
</evidence>
<organism evidence="1">
    <name type="scientific">Anguilla anguilla</name>
    <name type="common">European freshwater eel</name>
    <name type="synonym">Muraena anguilla</name>
    <dbReference type="NCBI Taxonomy" id="7936"/>
    <lineage>
        <taxon>Eukaryota</taxon>
        <taxon>Metazoa</taxon>
        <taxon>Chordata</taxon>
        <taxon>Craniata</taxon>
        <taxon>Vertebrata</taxon>
        <taxon>Euteleostomi</taxon>
        <taxon>Actinopterygii</taxon>
        <taxon>Neopterygii</taxon>
        <taxon>Teleostei</taxon>
        <taxon>Anguilliformes</taxon>
        <taxon>Anguillidae</taxon>
        <taxon>Anguilla</taxon>
    </lineage>
</organism>